<dbReference type="Proteomes" id="UP000005984">
    <property type="component" value="Unassembled WGS sequence"/>
</dbReference>
<accession>C2BEQ8</accession>
<evidence type="ECO:0000313" key="1">
    <source>
        <dbReference type="EMBL" id="EEI86570.1"/>
    </source>
</evidence>
<dbReference type="RefSeq" id="WP_004826801.1">
    <property type="nucleotide sequence ID" value="NZ_GG666044.1"/>
</dbReference>
<dbReference type="AlphaFoldDB" id="C2BEQ8"/>
<protein>
    <submittedName>
        <fullName evidence="1">Uncharacterized protein</fullName>
    </submittedName>
</protein>
<dbReference type="STRING" id="525254.HMPREF0072_0828"/>
<dbReference type="HOGENOM" id="CLU_153154_0_0_9"/>
<reference evidence="1 2" key="1">
    <citation type="submission" date="2008-10" db="EMBL/GenBank/DDBJ databases">
        <authorList>
            <person name="Qin X."/>
            <person name="Bachman B."/>
            <person name="Battles P."/>
            <person name="Bell A."/>
            <person name="Bess C."/>
            <person name="Bickham C."/>
            <person name="Chaboub L."/>
            <person name="Chen D."/>
            <person name="Coyle M."/>
            <person name="Deiros D.R."/>
            <person name="Dinh H."/>
            <person name="Forbes L."/>
            <person name="Fowler G."/>
            <person name="Francisco L."/>
            <person name="Fu Q."/>
            <person name="Gubbala S."/>
            <person name="Hale W."/>
            <person name="Han Y."/>
            <person name="Hemphill L."/>
            <person name="Highlander S.K."/>
            <person name="Hirani K."/>
            <person name="Hogues M."/>
            <person name="Jackson L."/>
            <person name="Jakkamsetti A."/>
            <person name="Javaid M."/>
            <person name="Jiang H."/>
            <person name="Korchina V."/>
            <person name="Kovar C."/>
            <person name="Lara F."/>
            <person name="Lee S."/>
            <person name="Mata R."/>
            <person name="Mathew T."/>
            <person name="Moen C."/>
            <person name="Morales K."/>
            <person name="Munidasa M."/>
            <person name="Nazareth L."/>
            <person name="Ngo R."/>
            <person name="Nguyen L."/>
            <person name="Okwuonu G."/>
            <person name="Ongeri F."/>
            <person name="Patil S."/>
            <person name="Petrosino J."/>
            <person name="Pham C."/>
            <person name="Pham P."/>
            <person name="Pu L.-L."/>
            <person name="Puazo M."/>
            <person name="Raj R."/>
            <person name="Reid J."/>
            <person name="Rouhana J."/>
            <person name="Saada N."/>
            <person name="Shang Y."/>
            <person name="Simmons D."/>
            <person name="Thornton R."/>
            <person name="Warren J."/>
            <person name="Weissenberger G."/>
            <person name="Zhang J."/>
            <person name="Zhang L."/>
            <person name="Zhou C."/>
            <person name="Zhu D."/>
            <person name="Muzny D."/>
            <person name="Worley K."/>
            <person name="Gibbs R."/>
        </authorList>
    </citation>
    <scope>NUCLEOTIDE SEQUENCE [LARGE SCALE GENOMIC DNA]</scope>
    <source>
        <strain evidence="1 2">ATCC 51172</strain>
    </source>
</reference>
<keyword evidence="2" id="KW-1185">Reference proteome</keyword>
<name>C2BEQ8_9FIRM</name>
<comment type="caution">
    <text evidence="1">The sequence shown here is derived from an EMBL/GenBank/DDBJ whole genome shotgun (WGS) entry which is preliminary data.</text>
</comment>
<gene>
    <name evidence="1" type="ORF">HMPREF0072_0828</name>
</gene>
<sequence>MKGLNKFMAFNASAFFKDKDIMVIANEDWVDYENAKPTEPKGTKYKCMIVSDKTNYGEGATKLNEGEQIIIKVEGKAKPYEKFSRVKMINPKCNVYGEYRNNLSITAEDVEFSK</sequence>
<evidence type="ECO:0000313" key="2">
    <source>
        <dbReference type="Proteomes" id="UP000005984"/>
    </source>
</evidence>
<dbReference type="eggNOG" id="ENOG5032W6W">
    <property type="taxonomic scope" value="Bacteria"/>
</dbReference>
<dbReference type="EMBL" id="ABYO01000191">
    <property type="protein sequence ID" value="EEI86570.1"/>
    <property type="molecule type" value="Genomic_DNA"/>
</dbReference>
<organism evidence="1 2">
    <name type="scientific">Anaerococcus lactolyticus ATCC 51172</name>
    <dbReference type="NCBI Taxonomy" id="525254"/>
    <lineage>
        <taxon>Bacteria</taxon>
        <taxon>Bacillati</taxon>
        <taxon>Bacillota</taxon>
        <taxon>Tissierellia</taxon>
        <taxon>Tissierellales</taxon>
        <taxon>Peptoniphilaceae</taxon>
        <taxon>Anaerococcus</taxon>
    </lineage>
</organism>
<proteinExistence type="predicted"/>